<protein>
    <recommendedName>
        <fullName evidence="4">Reverse transcriptase domain-containing protein</fullName>
    </recommendedName>
</protein>
<evidence type="ECO:0000313" key="2">
    <source>
        <dbReference type="EMBL" id="OIT36006.1"/>
    </source>
</evidence>
<accession>A0A314L2X7</accession>
<keyword evidence="3" id="KW-1185">Reference proteome</keyword>
<evidence type="ECO:0000256" key="1">
    <source>
        <dbReference type="SAM" id="MobiDB-lite"/>
    </source>
</evidence>
<evidence type="ECO:0008006" key="4">
    <source>
        <dbReference type="Google" id="ProtNLM"/>
    </source>
</evidence>
<dbReference type="Proteomes" id="UP000187609">
    <property type="component" value="Unassembled WGS sequence"/>
</dbReference>
<sequence length="90" mass="10539">ATMEVELEKLKELEKPAEEAVAKKPPPLVARPQPPFPQRFQKMKDNAAYNKFLDILKQVEINIPLLDFLQEVPKYAKYIKDILENKMRMT</sequence>
<name>A0A314L2X7_NICAT</name>
<feature type="region of interest" description="Disordered" evidence="1">
    <location>
        <begin position="16"/>
        <end position="36"/>
    </location>
</feature>
<feature type="compositionally biased region" description="Pro residues" evidence="1">
    <location>
        <begin position="24"/>
        <end position="36"/>
    </location>
</feature>
<comment type="caution">
    <text evidence="2">The sequence shown here is derived from an EMBL/GenBank/DDBJ whole genome shotgun (WGS) entry which is preliminary data.</text>
</comment>
<feature type="non-terminal residue" evidence="2">
    <location>
        <position position="1"/>
    </location>
</feature>
<evidence type="ECO:0000313" key="3">
    <source>
        <dbReference type="Proteomes" id="UP000187609"/>
    </source>
</evidence>
<dbReference type="AlphaFoldDB" id="A0A314L2X7"/>
<organism evidence="2 3">
    <name type="scientific">Nicotiana attenuata</name>
    <name type="common">Coyote tobacco</name>
    <dbReference type="NCBI Taxonomy" id="49451"/>
    <lineage>
        <taxon>Eukaryota</taxon>
        <taxon>Viridiplantae</taxon>
        <taxon>Streptophyta</taxon>
        <taxon>Embryophyta</taxon>
        <taxon>Tracheophyta</taxon>
        <taxon>Spermatophyta</taxon>
        <taxon>Magnoliopsida</taxon>
        <taxon>eudicotyledons</taxon>
        <taxon>Gunneridae</taxon>
        <taxon>Pentapetalae</taxon>
        <taxon>asterids</taxon>
        <taxon>lamiids</taxon>
        <taxon>Solanales</taxon>
        <taxon>Solanaceae</taxon>
        <taxon>Nicotianoideae</taxon>
        <taxon>Nicotianeae</taxon>
        <taxon>Nicotiana</taxon>
    </lineage>
</organism>
<reference evidence="2" key="1">
    <citation type="submission" date="2016-11" db="EMBL/GenBank/DDBJ databases">
        <title>The genome of Nicotiana attenuata.</title>
        <authorList>
            <person name="Xu S."/>
            <person name="Brockmoeller T."/>
            <person name="Gaquerel E."/>
            <person name="Navarro A."/>
            <person name="Kuhl H."/>
            <person name="Gase K."/>
            <person name="Ling Z."/>
            <person name="Zhou W."/>
            <person name="Kreitzer C."/>
            <person name="Stanke M."/>
            <person name="Tang H."/>
            <person name="Lyons E."/>
            <person name="Pandey P."/>
            <person name="Pandey S.P."/>
            <person name="Timmermann B."/>
            <person name="Baldwin I.T."/>
        </authorList>
    </citation>
    <scope>NUCLEOTIDE SEQUENCE [LARGE SCALE GENOMIC DNA]</scope>
    <source>
        <strain evidence="2">UT</strain>
    </source>
</reference>
<dbReference type="EMBL" id="MJEQ01000486">
    <property type="protein sequence ID" value="OIT36006.1"/>
    <property type="molecule type" value="Genomic_DNA"/>
</dbReference>
<proteinExistence type="predicted"/>
<feature type="non-terminal residue" evidence="2">
    <location>
        <position position="90"/>
    </location>
</feature>
<dbReference type="Gramene" id="OIT36006">
    <property type="protein sequence ID" value="OIT36006"/>
    <property type="gene ID" value="A4A49_56156"/>
</dbReference>
<gene>
    <name evidence="2" type="ORF">A4A49_56156</name>
</gene>